<organism evidence="4 5">
    <name type="scientific">Paraglomus brasilianum</name>
    <dbReference type="NCBI Taxonomy" id="144538"/>
    <lineage>
        <taxon>Eukaryota</taxon>
        <taxon>Fungi</taxon>
        <taxon>Fungi incertae sedis</taxon>
        <taxon>Mucoromycota</taxon>
        <taxon>Glomeromycotina</taxon>
        <taxon>Glomeromycetes</taxon>
        <taxon>Paraglomerales</taxon>
        <taxon>Paraglomeraceae</taxon>
        <taxon>Paraglomus</taxon>
    </lineage>
</organism>
<evidence type="ECO:0000256" key="1">
    <source>
        <dbReference type="PROSITE-ProRule" id="PRU00047"/>
    </source>
</evidence>
<keyword evidence="1" id="KW-0479">Metal-binding</keyword>
<evidence type="ECO:0000259" key="3">
    <source>
        <dbReference type="PROSITE" id="PS50158"/>
    </source>
</evidence>
<feature type="domain" description="CCHC-type" evidence="3">
    <location>
        <begin position="918"/>
        <end position="932"/>
    </location>
</feature>
<evidence type="ECO:0000313" key="4">
    <source>
        <dbReference type="EMBL" id="CAG8582547.1"/>
    </source>
</evidence>
<accession>A0A9N9BZS9</accession>
<dbReference type="PROSITE" id="PS50158">
    <property type="entry name" value="ZF_CCHC"/>
    <property type="match status" value="1"/>
</dbReference>
<name>A0A9N9BZS9_9GLOM</name>
<dbReference type="InterPro" id="IPR001878">
    <property type="entry name" value="Znf_CCHC"/>
</dbReference>
<dbReference type="AlphaFoldDB" id="A0A9N9BZS9"/>
<dbReference type="InterPro" id="IPR036875">
    <property type="entry name" value="Znf_CCHC_sf"/>
</dbReference>
<feature type="region of interest" description="Disordered" evidence="2">
    <location>
        <begin position="644"/>
        <end position="747"/>
    </location>
</feature>
<keyword evidence="5" id="KW-1185">Reference proteome</keyword>
<protein>
    <submittedName>
        <fullName evidence="4">475_t:CDS:1</fullName>
    </submittedName>
</protein>
<evidence type="ECO:0000313" key="5">
    <source>
        <dbReference type="Proteomes" id="UP000789739"/>
    </source>
</evidence>
<dbReference type="SMART" id="SM00343">
    <property type="entry name" value="ZnF_C2HC"/>
    <property type="match status" value="2"/>
</dbReference>
<feature type="region of interest" description="Disordered" evidence="2">
    <location>
        <begin position="849"/>
        <end position="886"/>
    </location>
</feature>
<dbReference type="Gene3D" id="4.10.60.10">
    <property type="entry name" value="Zinc finger, CCHC-type"/>
    <property type="match status" value="1"/>
</dbReference>
<gene>
    <name evidence="4" type="ORF">PBRASI_LOCUS6697</name>
</gene>
<proteinExistence type="predicted"/>
<keyword evidence="1" id="KW-0863">Zinc-finger</keyword>
<evidence type="ECO:0000256" key="2">
    <source>
        <dbReference type="SAM" id="MobiDB-lite"/>
    </source>
</evidence>
<feature type="compositionally biased region" description="Polar residues" evidence="2">
    <location>
        <begin position="853"/>
        <end position="870"/>
    </location>
</feature>
<comment type="caution">
    <text evidence="4">The sequence shown here is derived from an EMBL/GenBank/DDBJ whole genome shotgun (WGS) entry which is preliminary data.</text>
</comment>
<sequence length="987" mass="109676">MSETEINPVSVYNKIISLKVKPQNSAKSNGSVEPQSVNILRVETASVSKELGRFRACDSVSCFYCREWAQYIYKKCFSWMAKSQSNDTVKQIENGTGPKENAATMCQLLHQLCQKYADDTGTSVDPGDFVDELIKRVFEWIKTPSAVPRHDVFAFVEFETVLQNMPYLDKESSPIKLLQAIIIDKSHCQISKDSFHLLKNITKAQLTDQVQPVCHHTRPAWKIPNDLDVDRQVFNDQMRAEESNHDQALKEILSEVWGHTNVFLAEVQRLASVREATFEKGCTERLDSFMKEYHEEATPFQDYWSPIAETYKKTAKAKKGNKSNTSDSAMNAVEDVDAAFSAYLNNARTILTFWEEGFVNKSYSDATNFVDEFVQQMKKCMDKTPARFEEENMATIGELVKQSQLAKTALENIGPRVNTRIAEMQAEVAKRNKEILDEIDALEEAWEVESQKTLQGRLEKANNKEFRKRTKKLENLLQSTRQWTISSVGTLFSAVDFAHLFIGCLEVLLMEGEVWESVQVRKHCKKYEGVGKKLDVRRQQIIKDFKEGITTGRKVLAGVIGRLFLREASRLVEETLALKKQDEFLQSIDQTKTETGKKKKGGSNGTGPGNNAAGNNATVSAVNDWTSGESKINNAGTVISVSSTASVESAPVVEAADDQVAKNKRNESQKTTRKSYEDAATSDPVVTSNKETSNKRNSKESSSSSSHKSKPSLDLSPLNGSQSKPEDMDESPRTPSKPPGLDNEGLNEKQDKASAEYLEYVSTFDGIGRSDLIMLVHNLQKENTNLVSTLIQMQQEVKGMNARYSELVDMAREREVQTVQLLQARKQQEMEDATRYIQMLEMKIAHLEKNRHGSSQPESPLTESAPQSPSLAIGGLPNSQAGSTSTSSFSMNYQFANTSQSFLNPWRGASTPRATSLRCGNCGEQGHVSADCSSGCRYCGGLNHLSENCGQSGIDVSGIGLGAAMAMLHADDESSGDASGKIEEIDE</sequence>
<feature type="compositionally biased region" description="Low complexity" evidence="2">
    <location>
        <begin position="644"/>
        <end position="654"/>
    </location>
</feature>
<reference evidence="4" key="1">
    <citation type="submission" date="2021-06" db="EMBL/GenBank/DDBJ databases">
        <authorList>
            <person name="Kallberg Y."/>
            <person name="Tangrot J."/>
            <person name="Rosling A."/>
        </authorList>
    </citation>
    <scope>NUCLEOTIDE SEQUENCE</scope>
    <source>
        <strain evidence="4">BR232B</strain>
    </source>
</reference>
<keyword evidence="1" id="KW-0862">Zinc</keyword>
<dbReference type="Proteomes" id="UP000789739">
    <property type="component" value="Unassembled WGS sequence"/>
</dbReference>
<dbReference type="SUPFAM" id="SSF57756">
    <property type="entry name" value="Retrovirus zinc finger-like domains"/>
    <property type="match status" value="1"/>
</dbReference>
<feature type="region of interest" description="Disordered" evidence="2">
    <location>
        <begin position="589"/>
        <end position="617"/>
    </location>
</feature>
<dbReference type="OrthoDB" id="2148641at2759"/>
<dbReference type="GO" id="GO:0003676">
    <property type="term" value="F:nucleic acid binding"/>
    <property type="evidence" value="ECO:0007669"/>
    <property type="project" value="InterPro"/>
</dbReference>
<dbReference type="EMBL" id="CAJVPI010000922">
    <property type="protein sequence ID" value="CAG8582547.1"/>
    <property type="molecule type" value="Genomic_DNA"/>
</dbReference>
<feature type="compositionally biased region" description="Basic and acidic residues" evidence="2">
    <location>
        <begin position="659"/>
        <end position="677"/>
    </location>
</feature>
<dbReference type="GO" id="GO:0008270">
    <property type="term" value="F:zinc ion binding"/>
    <property type="evidence" value="ECO:0007669"/>
    <property type="project" value="UniProtKB-KW"/>
</dbReference>